<evidence type="ECO:0000259" key="4">
    <source>
        <dbReference type="Pfam" id="PF13439"/>
    </source>
</evidence>
<dbReference type="PANTHER" id="PTHR12526">
    <property type="entry name" value="GLYCOSYLTRANSFERASE"/>
    <property type="match status" value="1"/>
</dbReference>
<proteinExistence type="predicted"/>
<organism evidence="5 6">
    <name type="scientific">Subtercola boreus</name>
    <dbReference type="NCBI Taxonomy" id="120213"/>
    <lineage>
        <taxon>Bacteria</taxon>
        <taxon>Bacillati</taxon>
        <taxon>Actinomycetota</taxon>
        <taxon>Actinomycetes</taxon>
        <taxon>Micrococcales</taxon>
        <taxon>Microbacteriaceae</taxon>
        <taxon>Subtercola</taxon>
    </lineage>
</organism>
<keyword evidence="1" id="KW-0328">Glycosyltransferase</keyword>
<dbReference type="Proteomes" id="UP000256709">
    <property type="component" value="Unassembled WGS sequence"/>
</dbReference>
<evidence type="ECO:0000256" key="2">
    <source>
        <dbReference type="ARBA" id="ARBA00022679"/>
    </source>
</evidence>
<dbReference type="EMBL" id="NBXA01000020">
    <property type="protein sequence ID" value="RFA13016.1"/>
    <property type="molecule type" value="Genomic_DNA"/>
</dbReference>
<protein>
    <submittedName>
        <fullName evidence="5">Glycosyl transferase family 1</fullName>
    </submittedName>
</protein>
<dbReference type="OrthoDB" id="8878585at2"/>
<sequence>MTHPGSAQLSGRTILFAQPSSELYGSDRVLLESVEAVLHAGARAVVALPQHGPLEAALTAAGATVEICATPVLTKSGLSARGMLALLSTGARGFRAGRSLLSRVRPDAVYVNTVTIPLWIGLARLAGIPVLAHIHEAEGSAARPIALALNFPLSFATRLIANSEYSVSVLAQSFPRLARRTSVVYNGVPGPGSPRSARESLDGGLRILFVGRLSRRKGALVAVEALGALRDRGIAASLDIVGAPVPGVHDYENELGARIRELGLVDHVQLRGFRSDIWPSLENADVAVVPSLLDEPFGNTAVEALLAARPVVVSDTSGLREAAGEYLSSRSVTPGDPQALAEALAAIGREWESVRVDASLDRLRAEQKHSPAEYRGTIALLVSEIAAAPGAIRPRPTALPDAQLTTNKV</sequence>
<reference evidence="5 6" key="1">
    <citation type="submission" date="2017-04" db="EMBL/GenBank/DDBJ databases">
        <title>Comparative genome analysis of Subtercola boreus.</title>
        <authorList>
            <person name="Cho Y.-J."/>
            <person name="Cho A."/>
            <person name="Kim O.-S."/>
            <person name="Lee J.-I."/>
        </authorList>
    </citation>
    <scope>NUCLEOTIDE SEQUENCE [LARGE SCALE GENOMIC DNA]</scope>
    <source>
        <strain evidence="5 6">P27444</strain>
    </source>
</reference>
<dbReference type="SUPFAM" id="SSF53756">
    <property type="entry name" value="UDP-Glycosyltransferase/glycogen phosphorylase"/>
    <property type="match status" value="1"/>
</dbReference>
<dbReference type="GO" id="GO:0016757">
    <property type="term" value="F:glycosyltransferase activity"/>
    <property type="evidence" value="ECO:0007669"/>
    <property type="project" value="UniProtKB-KW"/>
</dbReference>
<dbReference type="AlphaFoldDB" id="A0A3E0VSZ7"/>
<keyword evidence="2 5" id="KW-0808">Transferase</keyword>
<dbReference type="Pfam" id="PF00534">
    <property type="entry name" value="Glycos_transf_1"/>
    <property type="match status" value="1"/>
</dbReference>
<evidence type="ECO:0000313" key="6">
    <source>
        <dbReference type="Proteomes" id="UP000256709"/>
    </source>
</evidence>
<dbReference type="InterPro" id="IPR001296">
    <property type="entry name" value="Glyco_trans_1"/>
</dbReference>
<dbReference type="Pfam" id="PF13439">
    <property type="entry name" value="Glyco_transf_4"/>
    <property type="match status" value="1"/>
</dbReference>
<dbReference type="RefSeq" id="WP_116282958.1">
    <property type="nucleotide sequence ID" value="NZ_NBXA01000020.1"/>
</dbReference>
<dbReference type="InterPro" id="IPR028098">
    <property type="entry name" value="Glyco_trans_4-like_N"/>
</dbReference>
<feature type="domain" description="Glycosyltransferase subfamily 4-like N-terminal" evidence="4">
    <location>
        <begin position="82"/>
        <end position="188"/>
    </location>
</feature>
<evidence type="ECO:0000256" key="1">
    <source>
        <dbReference type="ARBA" id="ARBA00022676"/>
    </source>
</evidence>
<gene>
    <name evidence="5" type="ORF">B7R21_09235</name>
</gene>
<dbReference type="PANTHER" id="PTHR12526:SF638">
    <property type="entry name" value="SPORE COAT PROTEIN SA"/>
    <property type="match status" value="1"/>
</dbReference>
<comment type="caution">
    <text evidence="5">The sequence shown here is derived from an EMBL/GenBank/DDBJ whole genome shotgun (WGS) entry which is preliminary data.</text>
</comment>
<evidence type="ECO:0000313" key="5">
    <source>
        <dbReference type="EMBL" id="RFA13016.1"/>
    </source>
</evidence>
<dbReference type="Gene3D" id="3.40.50.2000">
    <property type="entry name" value="Glycogen Phosphorylase B"/>
    <property type="match status" value="2"/>
</dbReference>
<name>A0A3E0VSZ7_9MICO</name>
<evidence type="ECO:0000259" key="3">
    <source>
        <dbReference type="Pfam" id="PF00534"/>
    </source>
</evidence>
<accession>A0A3E0VSZ7</accession>
<feature type="domain" description="Glycosyl transferase family 1" evidence="3">
    <location>
        <begin position="204"/>
        <end position="348"/>
    </location>
</feature>